<evidence type="ECO:0000313" key="1">
    <source>
        <dbReference type="EMBL" id="KKB11063.1"/>
    </source>
</evidence>
<dbReference type="AlphaFoldDB" id="A0A0F5FQH4"/>
<organism evidence="1 2">
    <name type="scientific">Devosia geojensis</name>
    <dbReference type="NCBI Taxonomy" id="443610"/>
    <lineage>
        <taxon>Bacteria</taxon>
        <taxon>Pseudomonadati</taxon>
        <taxon>Pseudomonadota</taxon>
        <taxon>Alphaproteobacteria</taxon>
        <taxon>Hyphomicrobiales</taxon>
        <taxon>Devosiaceae</taxon>
        <taxon>Devosia</taxon>
    </lineage>
</organism>
<reference evidence="1 2" key="1">
    <citation type="submission" date="2015-03" db="EMBL/GenBank/DDBJ databases">
        <authorList>
            <person name="Hassan Y.I."/>
            <person name="Lepp D."/>
            <person name="Li X.-Z."/>
            <person name="Zhou T."/>
        </authorList>
    </citation>
    <scope>NUCLEOTIDE SEQUENCE [LARGE SCALE GENOMIC DNA]</scope>
    <source>
        <strain evidence="1 2">BD-c194</strain>
    </source>
</reference>
<dbReference type="RefSeq" id="WP_046109422.1">
    <property type="nucleotide sequence ID" value="NZ_JZEX01000124.1"/>
</dbReference>
<dbReference type="GO" id="GO:0016788">
    <property type="term" value="F:hydrolase activity, acting on ester bonds"/>
    <property type="evidence" value="ECO:0007669"/>
    <property type="project" value="UniProtKB-ARBA"/>
</dbReference>
<proteinExistence type="predicted"/>
<dbReference type="SUPFAM" id="SSF52266">
    <property type="entry name" value="SGNH hydrolase"/>
    <property type="match status" value="2"/>
</dbReference>
<sequence length="639" mass="63795">MLGAGAVALSGGQGSVCVSRRRAGNTPPALFDADFARGRFLIGGAPAATEAAFLAALGGSVVAGGHRFGPHVADDAPELLTNGDFSAGTTGWQTSGAASLAVMGGVGLLSGGGANSPVVAQLIGSHSGSGKAYRFKGRYARGTQNNSVTIGVFNSSGGAPDAFSQSTAAPGQTMVEGIIHCGGIPLGGLFGGKSYGNPMTGTALFEAMSMKEAVPFPGFVAGGIRVVVAARTPASAAGMQILWQADDAASNLGNPLERNFVRLVRDGTQRLRLIVSSGATGTAVEQANLDLGTVPADTAFTVAFSASANAFVASLDGRQAVADMSGQMPGLAAMRIGHGATGYAWTGEVLRTTVHAGPCSAFEVENLACAPAWLVAAWGDSLTAGAGSTGAGGYPSAAAALLTPPRAVANMGIGGQSSTQIAARMNARPISVSVASDTIPASGPVAVTDKSVNILIGSGAFVGSQAGSLAGVAGMMTTDAAGNWTFTRMSDGPPVACPPGSRFITRLGESLHPRTHWLWLGRNGAQSGFSVEEDIAAIATHLRHGRFLVGAILPSAGDSAAAIAAIAARNAHLASAHGRRFVDLLAVLQAAGDGSSGDAADIAAGLTPRSLRSDDVHLNDAGYALVASAFVQAHEAIGW</sequence>
<dbReference type="PATRIC" id="fig|443610.3.peg.1247"/>
<dbReference type="Gene3D" id="3.40.50.1110">
    <property type="entry name" value="SGNH hydrolase"/>
    <property type="match status" value="2"/>
</dbReference>
<protein>
    <submittedName>
        <fullName evidence="1">Uncharacterized protein</fullName>
    </submittedName>
</protein>
<keyword evidence="2" id="KW-1185">Reference proteome</keyword>
<dbReference type="InterPro" id="IPR036514">
    <property type="entry name" value="SGNH_hydro_sf"/>
</dbReference>
<accession>A0A0F5FQH4</accession>
<evidence type="ECO:0000313" key="2">
    <source>
        <dbReference type="Proteomes" id="UP000033632"/>
    </source>
</evidence>
<dbReference type="Proteomes" id="UP000033632">
    <property type="component" value="Unassembled WGS sequence"/>
</dbReference>
<dbReference type="OrthoDB" id="3193214at2"/>
<comment type="caution">
    <text evidence="1">The sequence shown here is derived from an EMBL/GenBank/DDBJ whole genome shotgun (WGS) entry which is preliminary data.</text>
</comment>
<dbReference type="STRING" id="443610.VE25_14890"/>
<dbReference type="EMBL" id="JZEX01000124">
    <property type="protein sequence ID" value="KKB11063.1"/>
    <property type="molecule type" value="Genomic_DNA"/>
</dbReference>
<name>A0A0F5FQH4_9HYPH</name>
<gene>
    <name evidence="1" type="ORF">VE25_14890</name>
</gene>